<evidence type="ECO:0000256" key="1">
    <source>
        <dbReference type="ARBA" id="ARBA00023015"/>
    </source>
</evidence>
<dbReference type="EMBL" id="DWWU01000036">
    <property type="protein sequence ID" value="HJC15853.1"/>
    <property type="molecule type" value="Genomic_DNA"/>
</dbReference>
<reference evidence="5" key="1">
    <citation type="journal article" date="2021" name="PeerJ">
        <title>Extensive microbial diversity within the chicken gut microbiome revealed by metagenomics and culture.</title>
        <authorList>
            <person name="Gilroy R."/>
            <person name="Ravi A."/>
            <person name="Getino M."/>
            <person name="Pursley I."/>
            <person name="Horton D.L."/>
            <person name="Alikhan N.F."/>
            <person name="Baker D."/>
            <person name="Gharbi K."/>
            <person name="Hall N."/>
            <person name="Watson M."/>
            <person name="Adriaenssens E.M."/>
            <person name="Foster-Nyarko E."/>
            <person name="Jarju S."/>
            <person name="Secka A."/>
            <person name="Antonio M."/>
            <person name="Oren A."/>
            <person name="Chaudhuri R.R."/>
            <person name="La Ragione R."/>
            <person name="Hildebrand F."/>
            <person name="Pallen M.J."/>
        </authorList>
    </citation>
    <scope>NUCLEOTIDE SEQUENCE</scope>
    <source>
        <strain evidence="5">CHK185-5351</strain>
    </source>
</reference>
<dbReference type="InterPro" id="IPR014036">
    <property type="entry name" value="DeoR-like_C"/>
</dbReference>
<keyword evidence="3" id="KW-0804">Transcription</keyword>
<evidence type="ECO:0000313" key="5">
    <source>
        <dbReference type="EMBL" id="HJC15853.1"/>
    </source>
</evidence>
<dbReference type="Pfam" id="PF08220">
    <property type="entry name" value="HTH_DeoR"/>
    <property type="match status" value="1"/>
</dbReference>
<dbReference type="Gene3D" id="3.40.50.1360">
    <property type="match status" value="1"/>
</dbReference>
<dbReference type="SUPFAM" id="SSF46785">
    <property type="entry name" value="Winged helix' DNA-binding domain"/>
    <property type="match status" value="1"/>
</dbReference>
<sequence>MLYAERVEIILQQLQLRSTVKVTELSQLLHVSVDTVRRDLKAMEQEGLIRYIHGGACLPEIMSPFSDFTGREIINSEWKREASKKAISYIKQGNLIALNSGTTNTILAQELVNTDKKITVVTNNYAAIHILMQNEKIHLISIGGDIDSLERSSYGTVCESEFGQYYPDIAFLSINAVNCEDGYTDFRFHEMGVLRLLAKRAKQVIAVMDSSKLDKRSKKKVLSAEEIDLLVMDDQVSEETKKKYREKGILII</sequence>
<dbReference type="InterPro" id="IPR037171">
    <property type="entry name" value="NagB/RpiA_transferase-like"/>
</dbReference>
<evidence type="ECO:0000313" key="6">
    <source>
        <dbReference type="Proteomes" id="UP000823849"/>
    </source>
</evidence>
<accession>A0A9D2SNY0</accession>
<dbReference type="SMART" id="SM01134">
    <property type="entry name" value="DeoRC"/>
    <property type="match status" value="1"/>
</dbReference>
<dbReference type="SUPFAM" id="SSF100950">
    <property type="entry name" value="NagB/RpiA/CoA transferase-like"/>
    <property type="match status" value="1"/>
</dbReference>
<keyword evidence="2 5" id="KW-0238">DNA-binding</keyword>
<dbReference type="InterPro" id="IPR001034">
    <property type="entry name" value="DeoR_HTH"/>
</dbReference>
<dbReference type="PRINTS" id="PR00037">
    <property type="entry name" value="HTHLACR"/>
</dbReference>
<reference evidence="5" key="2">
    <citation type="submission" date="2021-04" db="EMBL/GenBank/DDBJ databases">
        <authorList>
            <person name="Gilroy R."/>
        </authorList>
    </citation>
    <scope>NUCLEOTIDE SEQUENCE</scope>
    <source>
        <strain evidence="5">CHK185-5351</strain>
    </source>
</reference>
<dbReference type="InterPro" id="IPR018356">
    <property type="entry name" value="Tscrpt_reg_HTH_DeoR_CS"/>
</dbReference>
<gene>
    <name evidence="5" type="ORF">H9705_08530</name>
</gene>
<keyword evidence="1" id="KW-0805">Transcription regulation</keyword>
<dbReference type="GO" id="GO:0003700">
    <property type="term" value="F:DNA-binding transcription factor activity"/>
    <property type="evidence" value="ECO:0007669"/>
    <property type="project" value="InterPro"/>
</dbReference>
<dbReference type="AlphaFoldDB" id="A0A9D2SNY0"/>
<dbReference type="Gene3D" id="1.10.10.10">
    <property type="entry name" value="Winged helix-like DNA-binding domain superfamily/Winged helix DNA-binding domain"/>
    <property type="match status" value="1"/>
</dbReference>
<dbReference type="PROSITE" id="PS51000">
    <property type="entry name" value="HTH_DEOR_2"/>
    <property type="match status" value="1"/>
</dbReference>
<evidence type="ECO:0000259" key="4">
    <source>
        <dbReference type="PROSITE" id="PS51000"/>
    </source>
</evidence>
<dbReference type="InterPro" id="IPR050313">
    <property type="entry name" value="Carb_Metab_HTH_regulators"/>
</dbReference>
<name>A0A9D2SNY0_9FIRM</name>
<organism evidence="5 6">
    <name type="scientific">Candidatus Fusicatenibacter intestinigallinarum</name>
    <dbReference type="NCBI Taxonomy" id="2838598"/>
    <lineage>
        <taxon>Bacteria</taxon>
        <taxon>Bacillati</taxon>
        <taxon>Bacillota</taxon>
        <taxon>Clostridia</taxon>
        <taxon>Lachnospirales</taxon>
        <taxon>Lachnospiraceae</taxon>
        <taxon>Fusicatenibacter</taxon>
    </lineage>
</organism>
<comment type="caution">
    <text evidence="5">The sequence shown here is derived from an EMBL/GenBank/DDBJ whole genome shotgun (WGS) entry which is preliminary data.</text>
</comment>
<dbReference type="PANTHER" id="PTHR30363:SF44">
    <property type="entry name" value="AGA OPERON TRANSCRIPTIONAL REPRESSOR-RELATED"/>
    <property type="match status" value="1"/>
</dbReference>
<protein>
    <submittedName>
        <fullName evidence="5">DeoR/GlpR family DNA-binding transcription regulator</fullName>
    </submittedName>
</protein>
<dbReference type="GO" id="GO:0003677">
    <property type="term" value="F:DNA binding"/>
    <property type="evidence" value="ECO:0007669"/>
    <property type="project" value="UniProtKB-KW"/>
</dbReference>
<dbReference type="SMART" id="SM00420">
    <property type="entry name" value="HTH_DEOR"/>
    <property type="match status" value="1"/>
</dbReference>
<dbReference type="Proteomes" id="UP000823849">
    <property type="component" value="Unassembled WGS sequence"/>
</dbReference>
<feature type="domain" description="HTH deoR-type" evidence="4">
    <location>
        <begin position="3"/>
        <end position="58"/>
    </location>
</feature>
<dbReference type="Pfam" id="PF00455">
    <property type="entry name" value="DeoRC"/>
    <property type="match status" value="1"/>
</dbReference>
<dbReference type="PANTHER" id="PTHR30363">
    <property type="entry name" value="HTH-TYPE TRANSCRIPTIONAL REGULATOR SRLR-RELATED"/>
    <property type="match status" value="1"/>
</dbReference>
<evidence type="ECO:0000256" key="3">
    <source>
        <dbReference type="ARBA" id="ARBA00023163"/>
    </source>
</evidence>
<dbReference type="InterPro" id="IPR036388">
    <property type="entry name" value="WH-like_DNA-bd_sf"/>
</dbReference>
<evidence type="ECO:0000256" key="2">
    <source>
        <dbReference type="ARBA" id="ARBA00023125"/>
    </source>
</evidence>
<dbReference type="InterPro" id="IPR036390">
    <property type="entry name" value="WH_DNA-bd_sf"/>
</dbReference>
<proteinExistence type="predicted"/>
<dbReference type="PROSITE" id="PS00894">
    <property type="entry name" value="HTH_DEOR_1"/>
    <property type="match status" value="1"/>
</dbReference>